<reference evidence="1 2" key="1">
    <citation type="submission" date="2018-08" db="EMBL/GenBank/DDBJ databases">
        <title>A genome reference for cultivated species of the human gut microbiota.</title>
        <authorList>
            <person name="Zou Y."/>
            <person name="Xue W."/>
            <person name="Luo G."/>
        </authorList>
    </citation>
    <scope>NUCLEOTIDE SEQUENCE [LARGE SCALE GENOMIC DNA]</scope>
    <source>
        <strain evidence="1 2">AM32-8LB</strain>
    </source>
</reference>
<dbReference type="Gene3D" id="3.40.50.300">
    <property type="entry name" value="P-loop containing nucleotide triphosphate hydrolases"/>
    <property type="match status" value="1"/>
</dbReference>
<organism evidence="1 2">
    <name type="scientific">Roseburia inulinivorans</name>
    <dbReference type="NCBI Taxonomy" id="360807"/>
    <lineage>
        <taxon>Bacteria</taxon>
        <taxon>Bacillati</taxon>
        <taxon>Bacillota</taxon>
        <taxon>Clostridia</taxon>
        <taxon>Lachnospirales</taxon>
        <taxon>Lachnospiraceae</taxon>
        <taxon>Roseburia</taxon>
    </lineage>
</organism>
<dbReference type="SUPFAM" id="SSF52540">
    <property type="entry name" value="P-loop containing nucleoside triphosphate hydrolases"/>
    <property type="match status" value="1"/>
</dbReference>
<dbReference type="RefSeq" id="WP_118091734.1">
    <property type="nucleotide sequence ID" value="NZ_QSIQ01000001.1"/>
</dbReference>
<dbReference type="EMBL" id="QSIQ01000001">
    <property type="protein sequence ID" value="RHD06394.1"/>
    <property type="molecule type" value="Genomic_DNA"/>
</dbReference>
<sequence>MSTKNFRKLIKGTVEYVLKNLENNYILIGENTSGKSELLFSIMRRMIENSKIDQIYFIDSVNRSFHLDAISSFQKEKKEYDYREICAMRLEERTFNKMDSFGPARIESIYWMYEDKLKALVEDFFGLQIDIKISEQENTPINIPARLEIIKGDYVFTEDHENLNMPNGMQAVFRIFLELLFLKDNVNKITDTDEKNIVCIEELDLYLSEKYSAEIFNFIRKAFPNFVFIVSTHSRALTVTAKETNVIAIKGTEKWIVNSGENYELDVEELFADIFYTEETLMHTNDDRIDRKLRVLLNNKITGDWCEMDSKMFKEINTEELKPHQVFLREEIERWDCE</sequence>
<dbReference type="InterPro" id="IPR027417">
    <property type="entry name" value="P-loop_NTPase"/>
</dbReference>
<evidence type="ECO:0000313" key="2">
    <source>
        <dbReference type="Proteomes" id="UP000266391"/>
    </source>
</evidence>
<dbReference type="Proteomes" id="UP000266391">
    <property type="component" value="Unassembled WGS sequence"/>
</dbReference>
<name>A0A396AMG0_9FIRM</name>
<accession>A0A396AMG0</accession>
<evidence type="ECO:0000313" key="1">
    <source>
        <dbReference type="EMBL" id="RHD06394.1"/>
    </source>
</evidence>
<comment type="caution">
    <text evidence="1">The sequence shown here is derived from an EMBL/GenBank/DDBJ whole genome shotgun (WGS) entry which is preliminary data.</text>
</comment>
<evidence type="ECO:0008006" key="3">
    <source>
        <dbReference type="Google" id="ProtNLM"/>
    </source>
</evidence>
<gene>
    <name evidence="1" type="ORF">DW813_00535</name>
</gene>
<proteinExistence type="predicted"/>
<protein>
    <recommendedName>
        <fullName evidence="3">ATP-binding protein</fullName>
    </recommendedName>
</protein>
<dbReference type="AlphaFoldDB" id="A0A396AMG0"/>